<reference evidence="1" key="1">
    <citation type="submission" date="2023-10" db="EMBL/GenBank/DDBJ databases">
        <authorList>
            <person name="Domelevo Entfellner J.-B."/>
        </authorList>
    </citation>
    <scope>NUCLEOTIDE SEQUENCE</scope>
</reference>
<keyword evidence="2" id="KW-1185">Reference proteome</keyword>
<dbReference type="AlphaFoldDB" id="A0AA86SNB7"/>
<gene>
    <name evidence="1" type="ORF">AYBTSS11_LOCUS17217</name>
</gene>
<dbReference type="EMBL" id="OY731402">
    <property type="protein sequence ID" value="CAJ1957467.1"/>
    <property type="molecule type" value="Genomic_DNA"/>
</dbReference>
<evidence type="ECO:0000313" key="1">
    <source>
        <dbReference type="EMBL" id="CAJ1957467.1"/>
    </source>
</evidence>
<proteinExistence type="predicted"/>
<name>A0AA86SNB7_9FABA</name>
<dbReference type="Gramene" id="rna-AYBTSS11_LOCUS17217">
    <property type="protein sequence ID" value="CAJ1957467.1"/>
    <property type="gene ID" value="gene-AYBTSS11_LOCUS17217"/>
</dbReference>
<sequence length="88" mass="9788">MVHGGRHGALAVRVSMVRCGLNWVRSSGEGRRSAMKMVAPRRSRVVWLFFGYVSDVFRMNIRASSPDCVNSTVGFASKVEECVQDILI</sequence>
<dbReference type="Proteomes" id="UP001189624">
    <property type="component" value="Chromosome 5"/>
</dbReference>
<accession>A0AA86SNB7</accession>
<organism evidence="1 2">
    <name type="scientific">Sphenostylis stenocarpa</name>
    <dbReference type="NCBI Taxonomy" id="92480"/>
    <lineage>
        <taxon>Eukaryota</taxon>
        <taxon>Viridiplantae</taxon>
        <taxon>Streptophyta</taxon>
        <taxon>Embryophyta</taxon>
        <taxon>Tracheophyta</taxon>
        <taxon>Spermatophyta</taxon>
        <taxon>Magnoliopsida</taxon>
        <taxon>eudicotyledons</taxon>
        <taxon>Gunneridae</taxon>
        <taxon>Pentapetalae</taxon>
        <taxon>rosids</taxon>
        <taxon>fabids</taxon>
        <taxon>Fabales</taxon>
        <taxon>Fabaceae</taxon>
        <taxon>Papilionoideae</taxon>
        <taxon>50 kb inversion clade</taxon>
        <taxon>NPAAA clade</taxon>
        <taxon>indigoferoid/millettioid clade</taxon>
        <taxon>Phaseoleae</taxon>
        <taxon>Sphenostylis</taxon>
    </lineage>
</organism>
<evidence type="ECO:0000313" key="2">
    <source>
        <dbReference type="Proteomes" id="UP001189624"/>
    </source>
</evidence>
<protein>
    <submittedName>
        <fullName evidence="1">Uncharacterized protein</fullName>
    </submittedName>
</protein>